<dbReference type="AlphaFoldDB" id="A0A258DE58"/>
<evidence type="ECO:0000313" key="3">
    <source>
        <dbReference type="Proteomes" id="UP000215616"/>
    </source>
</evidence>
<name>A0A258DE58_CAUVI</name>
<evidence type="ECO:0000256" key="1">
    <source>
        <dbReference type="SAM" id="SignalP"/>
    </source>
</evidence>
<sequence>MRVGLLAAIFVAGSFAPVLAQDSGPLPEVSESPIGHPSVAAALADLQGRKDVQASVQEGWTIIAQQQPRTLWSFPDAKHPAYPAAVRREIVTGPDGKVYVKMQVLCEASKLACDDLVRSFQAINKEIGASRKRRSR</sequence>
<evidence type="ECO:0008006" key="4">
    <source>
        <dbReference type="Google" id="ProtNLM"/>
    </source>
</evidence>
<reference evidence="2 3" key="1">
    <citation type="submission" date="2017-03" db="EMBL/GenBank/DDBJ databases">
        <title>Lifting the veil on microbial sulfur biogeochemistry in mining wastewaters.</title>
        <authorList>
            <person name="Kantor R.S."/>
            <person name="Colenbrander Nelson T."/>
            <person name="Marshall S."/>
            <person name="Bennett D."/>
            <person name="Apte S."/>
            <person name="Camacho D."/>
            <person name="Thomas B.C."/>
            <person name="Warren L.A."/>
            <person name="Banfield J.F."/>
        </authorList>
    </citation>
    <scope>NUCLEOTIDE SEQUENCE [LARGE SCALE GENOMIC DNA]</scope>
    <source>
        <strain evidence="2">32-67-7</strain>
    </source>
</reference>
<feature type="chain" id="PRO_5012061843" description="Molecular chaperone DnaJ" evidence="1">
    <location>
        <begin position="21"/>
        <end position="136"/>
    </location>
</feature>
<dbReference type="EMBL" id="NCDQ01000016">
    <property type="protein sequence ID" value="OYX05987.1"/>
    <property type="molecule type" value="Genomic_DNA"/>
</dbReference>
<comment type="caution">
    <text evidence="2">The sequence shown here is derived from an EMBL/GenBank/DDBJ whole genome shotgun (WGS) entry which is preliminary data.</text>
</comment>
<organism evidence="2 3">
    <name type="scientific">Caulobacter vibrioides</name>
    <name type="common">Caulobacter crescentus</name>
    <dbReference type="NCBI Taxonomy" id="155892"/>
    <lineage>
        <taxon>Bacteria</taxon>
        <taxon>Pseudomonadati</taxon>
        <taxon>Pseudomonadota</taxon>
        <taxon>Alphaproteobacteria</taxon>
        <taxon>Caulobacterales</taxon>
        <taxon>Caulobacteraceae</taxon>
        <taxon>Caulobacter</taxon>
    </lineage>
</organism>
<evidence type="ECO:0000313" key="2">
    <source>
        <dbReference type="EMBL" id="OYX05987.1"/>
    </source>
</evidence>
<accession>A0A258DE58</accession>
<proteinExistence type="predicted"/>
<dbReference type="Proteomes" id="UP000215616">
    <property type="component" value="Unassembled WGS sequence"/>
</dbReference>
<gene>
    <name evidence="2" type="ORF">B7Z12_01900</name>
</gene>
<protein>
    <recommendedName>
        <fullName evidence="4">Molecular chaperone DnaJ</fullName>
    </recommendedName>
</protein>
<feature type="signal peptide" evidence="1">
    <location>
        <begin position="1"/>
        <end position="20"/>
    </location>
</feature>
<keyword evidence="1" id="KW-0732">Signal</keyword>